<name>A0A9P8UN54_9PEZI</name>
<dbReference type="RefSeq" id="XP_045959296.1">
    <property type="nucleotide sequence ID" value="XM_046102383.1"/>
</dbReference>
<dbReference type="Proteomes" id="UP000758603">
    <property type="component" value="Unassembled WGS sequence"/>
</dbReference>
<keyword evidence="2" id="KW-1185">Reference proteome</keyword>
<evidence type="ECO:0000313" key="1">
    <source>
        <dbReference type="EMBL" id="KAH6655031.1"/>
    </source>
</evidence>
<proteinExistence type="predicted"/>
<protein>
    <recommendedName>
        <fullName evidence="3">Fungal N-terminal domain-containing protein</fullName>
    </recommendedName>
</protein>
<dbReference type="OrthoDB" id="3559235at2759"/>
<accession>A0A9P8UN54</accession>
<dbReference type="GeneID" id="70131275"/>
<dbReference type="EMBL" id="JAGPXC010000003">
    <property type="protein sequence ID" value="KAH6655031.1"/>
    <property type="molecule type" value="Genomic_DNA"/>
</dbReference>
<evidence type="ECO:0008006" key="3">
    <source>
        <dbReference type="Google" id="ProtNLM"/>
    </source>
</evidence>
<sequence length="227" mass="25277">MEVLGSAAVIAQLLGQAINLWQQIDSVRQTISAAPKLLNDLMVQSTNLQNILHDIQSSTELHTHAIHNQLEYICSIALELQKILMNMAILNRKSLLQQSLHALRRRSRDESRLNDVLLRLERAKFELLIQMNIIHIEKTGDISEGIQRIDLEARKESFKSSSSMTVDLNHTEGAADQVNGIVGLEDFKMRVTASVTDNTALDSSRQSNLILGGPGSMKLLQSVFVEA</sequence>
<comment type="caution">
    <text evidence="1">The sequence shown here is derived from an EMBL/GenBank/DDBJ whole genome shotgun (WGS) entry which is preliminary data.</text>
</comment>
<reference evidence="1" key="1">
    <citation type="journal article" date="2021" name="Nat. Commun.">
        <title>Genetic determinants of endophytism in the Arabidopsis root mycobiome.</title>
        <authorList>
            <person name="Mesny F."/>
            <person name="Miyauchi S."/>
            <person name="Thiergart T."/>
            <person name="Pickel B."/>
            <person name="Atanasova L."/>
            <person name="Karlsson M."/>
            <person name="Huettel B."/>
            <person name="Barry K.W."/>
            <person name="Haridas S."/>
            <person name="Chen C."/>
            <person name="Bauer D."/>
            <person name="Andreopoulos W."/>
            <person name="Pangilinan J."/>
            <person name="LaButti K."/>
            <person name="Riley R."/>
            <person name="Lipzen A."/>
            <person name="Clum A."/>
            <person name="Drula E."/>
            <person name="Henrissat B."/>
            <person name="Kohler A."/>
            <person name="Grigoriev I.V."/>
            <person name="Martin F.M."/>
            <person name="Hacquard S."/>
        </authorList>
    </citation>
    <scope>NUCLEOTIDE SEQUENCE</scope>
    <source>
        <strain evidence="1">MPI-SDFR-AT-0073</strain>
    </source>
</reference>
<dbReference type="AlphaFoldDB" id="A0A9P8UN54"/>
<organism evidence="1 2">
    <name type="scientific">Truncatella angustata</name>
    <dbReference type="NCBI Taxonomy" id="152316"/>
    <lineage>
        <taxon>Eukaryota</taxon>
        <taxon>Fungi</taxon>
        <taxon>Dikarya</taxon>
        <taxon>Ascomycota</taxon>
        <taxon>Pezizomycotina</taxon>
        <taxon>Sordariomycetes</taxon>
        <taxon>Xylariomycetidae</taxon>
        <taxon>Amphisphaeriales</taxon>
        <taxon>Sporocadaceae</taxon>
        <taxon>Truncatella</taxon>
    </lineage>
</organism>
<gene>
    <name evidence="1" type="ORF">BKA67DRAFT_559298</name>
</gene>
<evidence type="ECO:0000313" key="2">
    <source>
        <dbReference type="Proteomes" id="UP000758603"/>
    </source>
</evidence>